<organism evidence="1 2">
    <name type="scientific">Candidatus Fervidibacter sacchari</name>
    <dbReference type="NCBI Taxonomy" id="1448929"/>
    <lineage>
        <taxon>Bacteria</taxon>
        <taxon>Candidatus Fervidibacterota</taxon>
        <taxon>Candidatus Fervidibacter</taxon>
    </lineage>
</organism>
<gene>
    <name evidence="1" type="ORF">M2350_003621</name>
</gene>
<dbReference type="InterPro" id="IPR008979">
    <property type="entry name" value="Galactose-bd-like_sf"/>
</dbReference>
<dbReference type="Gene3D" id="2.60.120.260">
    <property type="entry name" value="Galactose-binding domain-like"/>
    <property type="match status" value="2"/>
</dbReference>
<reference evidence="1 2" key="1">
    <citation type="submission" date="2022-08" db="EMBL/GenBank/DDBJ databases">
        <title>Bacterial and archaeal communities from various locations to study Microbial Dark Matter (Phase II).</title>
        <authorList>
            <person name="Stepanauskas R."/>
        </authorList>
    </citation>
    <scope>NUCLEOTIDE SEQUENCE [LARGE SCALE GENOMIC DNA]</scope>
    <source>
        <strain evidence="1 2">PD1</strain>
    </source>
</reference>
<keyword evidence="2" id="KW-1185">Reference proteome</keyword>
<dbReference type="EMBL" id="JANUCP010000010">
    <property type="protein sequence ID" value="MCS3921175.1"/>
    <property type="molecule type" value="Genomic_DNA"/>
</dbReference>
<sequence>MAALAEAFREPPKIFSPVPIWWWSGEPVVKERLRWQMERLAEAGVFNVLVMNLAPNGPLFGSDPDEPAFLSGAWWDCFEFVLQQAEQLGMLVWFYDQLGFSGARLQDKLLFAHPEFRSAEVRWVSETVKGGSSITISPPPNGAPLAVHALSQDGDFKCLAVFYEGSPSPFQWRAPSGEWQVTLFYAVPSKFDYLNPAACRALFELVHGEFERRVGRYFGKVLVGSFQDELPMLPKWTWKFPEEFRKRKGYEIREWLPALFFPTNNEGRKVRCDAIEVLTELAEEAFFRPLFEWHEKHGLILGCDQMVRNADPIDGQRWYLDYFRVMRWFSAPGQDHSGDCKPHDAIAQLYQRKRVWLEGFFNSGWGHCLDELAQWVHRWFLRGANLYNPHAVYYSTKGSWWEWAPPSTCWRQPYWRHYRQFADHISRLSFLLSQGQHVCPLAVLYPATTIQAHMGLGEPDEIALSCQQVYWDLVGNPNWWRPRLGVLEKTGRDFTVVDEDSIAQGKVQRGTLIVGSYRLKVVILPGVAALKAKTFDRLFSLAKSGGTVIAVGRVPSLILGKTAEETTTAVKSLFGVEPTVELPDRSEVKFSSGGSGIFVKDAAEVTKILDERLPRIVEGVPYRHFRIGREDFFFLVHPQVVSNPRPVEGAKLEPIAVTAKFASKGNPHLWDTVTGEVKPLPAKRTEKGVEVPLDFSQASGLVISMRRGKLVEPKPIREEVTLQLDGLWDISYLPTIDNRWGDFGLPASETFPVQVRRFRFRAESENEDGLTLGWHRPEFDDSSWEQRTYSFGTYLLKRGPFLPHQAPNPTPTGNEPEWQPVLLSLKLGIENDPIHRATQGPKGHVPVEFVDLGDGSEGEQFDLFTTVVASAQRELWLCVGGNCGKEVWLDGEKVLSYTDANIAIVPVRLQVGANSLLLRVTRRVGRLRLFFQFLNEPNRTVTPHWIWFPELPYPDFAVHQCWRAFRRTFTLPDQVQNAWIGIVAESGYRLWVNGHFLGEGKIDHQKVTLHRCEIGSYLQQGKNNIAVRAWTEGGAAGLLVYAEVVLRNGSKLVIVSDPSWRTNAWEFGREPSNWMELNYDDRQWKHAQTQGIPPMAPWGKVEGLPENEAPHPLPRAEWLEGKPEREFDPPFEPFPEKRKRTCWLRFVVPPGATSMRLKVKGKLWVFVDGKEVTPRSDGSYPLPEPEKERRIAAVRLEPELGYPESAAVLEPVTFEVSKGKMGLGAWVDWGLSCYSGGIAYEKTFTVEETEGEWLLDLGKVRGTAEVWLNGEKIGVRVWAPFKFNLTGKLKSGENCLKVIVYSSLGPHYSEAIPTPYLFGKQHLAGLFGPVTLKRLMES</sequence>
<dbReference type="Proteomes" id="UP001204798">
    <property type="component" value="Unassembled WGS sequence"/>
</dbReference>
<dbReference type="SUPFAM" id="SSF49785">
    <property type="entry name" value="Galactose-binding domain-like"/>
    <property type="match status" value="2"/>
</dbReference>
<comment type="caution">
    <text evidence="1">The sequence shown here is derived from an EMBL/GenBank/DDBJ whole genome shotgun (WGS) entry which is preliminary data.</text>
</comment>
<dbReference type="PANTHER" id="PTHR36848">
    <property type="entry name" value="DNA-BINDING PROTEIN (PUTATIVE SECRETED PROTEIN)-RELATED"/>
    <property type="match status" value="1"/>
</dbReference>
<evidence type="ECO:0000313" key="1">
    <source>
        <dbReference type="EMBL" id="MCS3921175.1"/>
    </source>
</evidence>
<name>A0ABT2EW92_9BACT</name>
<evidence type="ECO:0000313" key="2">
    <source>
        <dbReference type="Proteomes" id="UP001204798"/>
    </source>
</evidence>
<dbReference type="RefSeq" id="WP_259102076.1">
    <property type="nucleotide sequence ID" value="NZ_CP130454.1"/>
</dbReference>
<proteinExistence type="predicted"/>
<accession>A0ABT2EW92</accession>
<dbReference type="InterPro" id="IPR053161">
    <property type="entry name" value="Ulvan_degrading_GH"/>
</dbReference>
<protein>
    <recommendedName>
        <fullName evidence="3">Glycosyl hydrolases family 2 sugar binding domain-containing protein</fullName>
    </recommendedName>
</protein>
<dbReference type="PANTHER" id="PTHR36848:SF2">
    <property type="entry name" value="SECRETED PROTEIN"/>
    <property type="match status" value="1"/>
</dbReference>
<evidence type="ECO:0008006" key="3">
    <source>
        <dbReference type="Google" id="ProtNLM"/>
    </source>
</evidence>